<dbReference type="AlphaFoldDB" id="A0A816YNW8"/>
<gene>
    <name evidence="1" type="ORF">MBJ925_LOCUS33589</name>
</gene>
<dbReference type="EMBL" id="CAJNRE010018447">
    <property type="protein sequence ID" value="CAF2166781.1"/>
    <property type="molecule type" value="Genomic_DNA"/>
</dbReference>
<reference evidence="1" key="1">
    <citation type="submission" date="2021-02" db="EMBL/GenBank/DDBJ databases">
        <authorList>
            <person name="Nowell W R."/>
        </authorList>
    </citation>
    <scope>NUCLEOTIDE SEQUENCE</scope>
</reference>
<protein>
    <submittedName>
        <fullName evidence="1">Uncharacterized protein</fullName>
    </submittedName>
</protein>
<organism evidence="1 2">
    <name type="scientific">Rotaria magnacalcarata</name>
    <dbReference type="NCBI Taxonomy" id="392030"/>
    <lineage>
        <taxon>Eukaryota</taxon>
        <taxon>Metazoa</taxon>
        <taxon>Spiralia</taxon>
        <taxon>Gnathifera</taxon>
        <taxon>Rotifera</taxon>
        <taxon>Eurotatoria</taxon>
        <taxon>Bdelloidea</taxon>
        <taxon>Philodinida</taxon>
        <taxon>Philodinidae</taxon>
        <taxon>Rotaria</taxon>
    </lineage>
</organism>
<evidence type="ECO:0000313" key="2">
    <source>
        <dbReference type="Proteomes" id="UP000663824"/>
    </source>
</evidence>
<evidence type="ECO:0000313" key="1">
    <source>
        <dbReference type="EMBL" id="CAF2166781.1"/>
    </source>
</evidence>
<proteinExistence type="predicted"/>
<name>A0A816YNW8_9BILA</name>
<comment type="caution">
    <text evidence="1">The sequence shown here is derived from an EMBL/GenBank/DDBJ whole genome shotgun (WGS) entry which is preliminary data.</text>
</comment>
<dbReference type="Proteomes" id="UP000663824">
    <property type="component" value="Unassembled WGS sequence"/>
</dbReference>
<sequence length="321" mass="37116">MANEFRADYEKQEDHKFLYQVVYDDTEDTCSQHCMTVASGKKYVYKSTLDSQVGNRFIVINSKSTLLTDSHLPFKLQASSNTNQQGKVLPSCKNTVGITTIGNTSQIEEVIIQDAIHMNSQFGRLLCAVLFYQGFEKSLQMIYEKSTLARCIFALDSSEFSFSEIVVSLAMSIIEREYDRGSLEFLTSKRIVKQAVNMIEKVNNITRVKVMKEFDNNWLYLLIQSLYEFIHSKSLVFFPWHAYTNKAKQQQKLKEILRDLLSLSIHEIPKVKSLYQIVQTMRLQKLANLQFPAADTRKNCVRQLREIQAWKVGQKIKETPC</sequence>
<accession>A0A816YNW8</accession>